<comment type="caution">
    <text evidence="1">The sequence shown here is derived from an EMBL/GenBank/DDBJ whole genome shotgun (WGS) entry which is preliminary data.</text>
</comment>
<dbReference type="PANTHER" id="PTHR47703">
    <property type="entry name" value="D-AMINOACID AMINOTRANSFERASE-LIKE PLP-DEPENDENT ENZYMES SUPERFAMILY PROTEIN"/>
    <property type="match status" value="1"/>
</dbReference>
<dbReference type="Proteomes" id="UP001530293">
    <property type="component" value="Unassembled WGS sequence"/>
</dbReference>
<evidence type="ECO:0000313" key="1">
    <source>
        <dbReference type="EMBL" id="KAL3756521.1"/>
    </source>
</evidence>
<proteinExistence type="predicted"/>
<name>A0ABD3M1A5_9STRA</name>
<dbReference type="SUPFAM" id="SSF56752">
    <property type="entry name" value="D-aminoacid aminotransferase-like PLP-dependent enzymes"/>
    <property type="match status" value="1"/>
</dbReference>
<dbReference type="Pfam" id="PF01063">
    <property type="entry name" value="Aminotran_4"/>
    <property type="match status" value="1"/>
</dbReference>
<dbReference type="InterPro" id="IPR036038">
    <property type="entry name" value="Aminotransferase-like"/>
</dbReference>
<evidence type="ECO:0000313" key="2">
    <source>
        <dbReference type="Proteomes" id="UP001530293"/>
    </source>
</evidence>
<dbReference type="PANTHER" id="PTHR47703:SF2">
    <property type="entry name" value="D-AMINOACID AMINOTRANSFERASE-LIKE PLP-DEPENDENT ENZYMES SUPERFAMILY PROTEIN"/>
    <property type="match status" value="1"/>
</dbReference>
<dbReference type="Gene3D" id="3.20.10.10">
    <property type="entry name" value="D-amino Acid Aminotransferase, subunit A, domain 2"/>
    <property type="match status" value="1"/>
</dbReference>
<protein>
    <submittedName>
        <fullName evidence="1">Uncharacterized protein</fullName>
    </submittedName>
</protein>
<keyword evidence="2" id="KW-1185">Reference proteome</keyword>
<dbReference type="InterPro" id="IPR043132">
    <property type="entry name" value="BCAT-like_C"/>
</dbReference>
<reference evidence="1 2" key="1">
    <citation type="submission" date="2024-10" db="EMBL/GenBank/DDBJ databases">
        <title>Updated reference genomes for cyclostephanoid diatoms.</title>
        <authorList>
            <person name="Roberts W.R."/>
            <person name="Alverson A.J."/>
        </authorList>
    </citation>
    <scope>NUCLEOTIDE SEQUENCE [LARGE SCALE GENOMIC DNA]</scope>
    <source>
        <strain evidence="1 2">AJA232-27</strain>
    </source>
</reference>
<organism evidence="1 2">
    <name type="scientific">Discostella pseudostelligera</name>
    <dbReference type="NCBI Taxonomy" id="259834"/>
    <lineage>
        <taxon>Eukaryota</taxon>
        <taxon>Sar</taxon>
        <taxon>Stramenopiles</taxon>
        <taxon>Ochrophyta</taxon>
        <taxon>Bacillariophyta</taxon>
        <taxon>Coscinodiscophyceae</taxon>
        <taxon>Thalassiosirophycidae</taxon>
        <taxon>Stephanodiscales</taxon>
        <taxon>Stephanodiscaceae</taxon>
        <taxon>Discostella</taxon>
    </lineage>
</organism>
<dbReference type="AlphaFoldDB" id="A0ABD3M1A5"/>
<gene>
    <name evidence="1" type="ORF">ACHAWU_009915</name>
</gene>
<dbReference type="EMBL" id="JALLBG020000303">
    <property type="protein sequence ID" value="KAL3756521.1"/>
    <property type="molecule type" value="Genomic_DNA"/>
</dbReference>
<dbReference type="InterPro" id="IPR001544">
    <property type="entry name" value="Aminotrans_IV"/>
</dbReference>
<accession>A0ABD3M1A5</accession>
<sequence length="414" mass="45522">MQPGALIDSSFCADASIGDSADASCVKIRRIQQQDSTLGFDVTSARGWMERIEKIEGPLHGVGAYTVLRCDAIYTKQTCQWKIWGLDYHMRRLCSSFRALMESVNPETVGGSLGVAWEQASIHQTDSITSALLDDAEISLMNSMKTTEDSHYINVENVRTLMLTVLWTPAIIDGNTKEKQGTHALNIRGHATFTASSRVRSSDGESLPMPISVCLAIPRVPSANALSQLPRRYSAEQRYQAASTQSVGPEAKISSWCKTRRPLEDMYKVPGSGVGEVLLVGEAQDTANEGFIDSLEILEGLTSNLFVMYKDGTVRTAPGTKVLSGYARNLVSEAINLTHGLRLDDSKAPLVGDVNDWSEVFITSAVRLIVPVSRVLLPPVGEQESMTLWELRDSDSNARPFTELIWSEIHKKLR</sequence>